<dbReference type="Proteomes" id="UP000053841">
    <property type="component" value="Unassembled WGS sequence"/>
</dbReference>
<keyword evidence="2" id="KW-1185">Reference proteome</keyword>
<evidence type="ECO:0000313" key="2">
    <source>
        <dbReference type="Proteomes" id="UP000053841"/>
    </source>
</evidence>
<dbReference type="RefSeq" id="XP_007707131.1">
    <property type="nucleotide sequence ID" value="XM_007708941.1"/>
</dbReference>
<dbReference type="EMBL" id="KI964542">
    <property type="protein sequence ID" value="EUC38466.1"/>
    <property type="molecule type" value="Genomic_DNA"/>
</dbReference>
<proteinExistence type="predicted"/>
<reference evidence="1 2" key="1">
    <citation type="journal article" date="2013" name="PLoS Genet.">
        <title>Comparative genome structure, secondary metabolite, and effector coding capacity across Cochliobolus pathogens.</title>
        <authorList>
            <person name="Condon B.J."/>
            <person name="Leng Y."/>
            <person name="Wu D."/>
            <person name="Bushley K.E."/>
            <person name="Ohm R.A."/>
            <person name="Otillar R."/>
            <person name="Martin J."/>
            <person name="Schackwitz W."/>
            <person name="Grimwood J."/>
            <person name="MohdZainudin N."/>
            <person name="Xue C."/>
            <person name="Wang R."/>
            <person name="Manning V.A."/>
            <person name="Dhillon B."/>
            <person name="Tu Z.J."/>
            <person name="Steffenson B.J."/>
            <person name="Salamov A."/>
            <person name="Sun H."/>
            <person name="Lowry S."/>
            <person name="LaButti K."/>
            <person name="Han J."/>
            <person name="Copeland A."/>
            <person name="Lindquist E."/>
            <person name="Barry K."/>
            <person name="Schmutz J."/>
            <person name="Baker S.E."/>
            <person name="Ciuffetti L.M."/>
            <person name="Grigoriev I.V."/>
            <person name="Zhong S."/>
            <person name="Turgeon B.G."/>
        </authorList>
    </citation>
    <scope>NUCLEOTIDE SEQUENCE [LARGE SCALE GENOMIC DNA]</scope>
    <source>
        <strain evidence="1 2">26-R-13</strain>
    </source>
</reference>
<dbReference type="HOGENOM" id="CLU_1916725_0_0_1"/>
<accession>W6Z445</accession>
<evidence type="ECO:0000313" key="1">
    <source>
        <dbReference type="EMBL" id="EUC38466.1"/>
    </source>
</evidence>
<sequence length="132" mass="14347">MSTHTGGGGEVLDSDIAASIYIGLPSEQSLTGYECSTGNCTFPSAPGSNANFQTLAMQSSCVDVTNETRRFQQSSVYYIPRLGNFSTGVRADFEALRTTSIVHKKLRFPEYWSSGAEESTFFSFTVLTLTVD</sequence>
<dbReference type="GeneID" id="19150820"/>
<gene>
    <name evidence="1" type="ORF">COCCADRAFT_754</name>
</gene>
<dbReference type="AlphaFoldDB" id="W6Z445"/>
<protein>
    <submittedName>
        <fullName evidence="1">Uncharacterized protein</fullName>
    </submittedName>
</protein>
<name>W6Z445_COCC2</name>
<dbReference type="KEGG" id="bze:COCCADRAFT_754"/>
<organism evidence="1 2">
    <name type="scientific">Cochliobolus carbonum (strain 26-R-13)</name>
    <name type="common">Maize leaf spot fungus</name>
    <name type="synonym">Bipolaris zeicola</name>
    <dbReference type="NCBI Taxonomy" id="930089"/>
    <lineage>
        <taxon>Eukaryota</taxon>
        <taxon>Fungi</taxon>
        <taxon>Dikarya</taxon>
        <taxon>Ascomycota</taxon>
        <taxon>Pezizomycotina</taxon>
        <taxon>Dothideomycetes</taxon>
        <taxon>Pleosporomycetidae</taxon>
        <taxon>Pleosporales</taxon>
        <taxon>Pleosporineae</taxon>
        <taxon>Pleosporaceae</taxon>
        <taxon>Bipolaris</taxon>
    </lineage>
</organism>